<dbReference type="Pfam" id="PF00096">
    <property type="entry name" value="zf-C2H2"/>
    <property type="match status" value="2"/>
</dbReference>
<dbReference type="AlphaFoldDB" id="A0A1B6G3S3"/>
<accession>A0A1B6G3S3</accession>
<reference evidence="3" key="1">
    <citation type="submission" date="2015-11" db="EMBL/GenBank/DDBJ databases">
        <title>De novo transcriptome assembly of four potential Pierce s Disease insect vectors from Arizona vineyards.</title>
        <authorList>
            <person name="Tassone E.E."/>
        </authorList>
    </citation>
    <scope>NUCLEOTIDE SEQUENCE</scope>
</reference>
<gene>
    <name evidence="3" type="ORF">g.15079</name>
</gene>
<feature type="domain" description="C2H2-type" evidence="2">
    <location>
        <begin position="100"/>
        <end position="127"/>
    </location>
</feature>
<protein>
    <recommendedName>
        <fullName evidence="2">C2H2-type domain-containing protein</fullName>
    </recommendedName>
</protein>
<dbReference type="InterPro" id="IPR013087">
    <property type="entry name" value="Znf_C2H2_type"/>
</dbReference>
<dbReference type="Gene3D" id="3.30.160.60">
    <property type="entry name" value="Classic Zinc Finger"/>
    <property type="match status" value="2"/>
</dbReference>
<evidence type="ECO:0000256" key="1">
    <source>
        <dbReference type="PROSITE-ProRule" id="PRU00042"/>
    </source>
</evidence>
<dbReference type="InterPro" id="IPR052797">
    <property type="entry name" value="RegFact_GeneExpr_CellDeath"/>
</dbReference>
<dbReference type="PROSITE" id="PS50157">
    <property type="entry name" value="ZINC_FINGER_C2H2_2"/>
    <property type="match status" value="2"/>
</dbReference>
<keyword evidence="1" id="KW-0479">Metal-binding</keyword>
<evidence type="ECO:0000259" key="2">
    <source>
        <dbReference type="PROSITE" id="PS50157"/>
    </source>
</evidence>
<dbReference type="PANTHER" id="PTHR33936">
    <property type="entry name" value="PROTEIN CBG17840"/>
    <property type="match status" value="1"/>
</dbReference>
<keyword evidence="1" id="KW-0862">Zinc</keyword>
<dbReference type="EMBL" id="GECZ01012685">
    <property type="protein sequence ID" value="JAS57084.1"/>
    <property type="molecule type" value="Transcribed_RNA"/>
</dbReference>
<organism evidence="3">
    <name type="scientific">Cuerna arida</name>
    <dbReference type="NCBI Taxonomy" id="1464854"/>
    <lineage>
        <taxon>Eukaryota</taxon>
        <taxon>Metazoa</taxon>
        <taxon>Ecdysozoa</taxon>
        <taxon>Arthropoda</taxon>
        <taxon>Hexapoda</taxon>
        <taxon>Insecta</taxon>
        <taxon>Pterygota</taxon>
        <taxon>Neoptera</taxon>
        <taxon>Paraneoptera</taxon>
        <taxon>Hemiptera</taxon>
        <taxon>Auchenorrhyncha</taxon>
        <taxon>Membracoidea</taxon>
        <taxon>Cicadellidae</taxon>
        <taxon>Cicadellinae</taxon>
        <taxon>Proconiini</taxon>
        <taxon>Cuerna</taxon>
    </lineage>
</organism>
<dbReference type="PANTHER" id="PTHR33936:SF24">
    <property type="entry name" value="C2H2-TYPE DOMAIN-CONTAINING PROTEIN"/>
    <property type="match status" value="1"/>
</dbReference>
<dbReference type="SMART" id="SM00355">
    <property type="entry name" value="ZnF_C2H2"/>
    <property type="match status" value="5"/>
</dbReference>
<evidence type="ECO:0000313" key="3">
    <source>
        <dbReference type="EMBL" id="JAS57084.1"/>
    </source>
</evidence>
<feature type="domain" description="C2H2-type" evidence="2">
    <location>
        <begin position="68"/>
        <end position="96"/>
    </location>
</feature>
<dbReference type="SUPFAM" id="SSF57667">
    <property type="entry name" value="beta-beta-alpha zinc fingers"/>
    <property type="match status" value="1"/>
</dbReference>
<dbReference type="InterPro" id="IPR036236">
    <property type="entry name" value="Znf_C2H2_sf"/>
</dbReference>
<dbReference type="FunFam" id="3.30.160.60:FF:000810">
    <property type="entry name" value="Zgc:174563 protein"/>
    <property type="match status" value="1"/>
</dbReference>
<dbReference type="GO" id="GO:0008270">
    <property type="term" value="F:zinc ion binding"/>
    <property type="evidence" value="ECO:0007669"/>
    <property type="project" value="UniProtKB-KW"/>
</dbReference>
<sequence length="436" mass="51277">MNRKLALLFEVKEPIQDVYRKKMNAEIESSLKCCICEKVFKRKCNRDFHLQNVHKKNCKGELLTEVSYICVLCDKIFAYKKNLKIHLDVVHLQQDDSNLIKCDKCNYSTAYRSNLKRHQSKHTNPKEQKPLVNCSKCNAIYSSLRALKLHEKKSHNVGRKQRAAIKRKCPMCPFISFATRRNEINNHLEKIHELILKKKCYCFESVESFHKWRLEISKQTTSCYKLVRRKQSLIYYRCNRSGVFKPRGLNKRKLKTTGSCKINAYCPAEIKCFINTNGTVNAKHVPLHVGHKNELKHIRLTTEERKFIAKKLACNIPRRDILEMVRSTIGNQEQQRLHLITRKDFHNIARDLKLTSKVQKQPFDTVGVECWYHQLKEEEECNRSLQPANTNITKQRLSSTEKNKKPLQSRLIEEKKIEISMELGVQTDIRKLQEIV</sequence>
<name>A0A1B6G3S3_9HEMI</name>
<keyword evidence="1" id="KW-0863">Zinc-finger</keyword>
<proteinExistence type="predicted"/>
<dbReference type="PROSITE" id="PS00028">
    <property type="entry name" value="ZINC_FINGER_C2H2_1"/>
    <property type="match status" value="2"/>
</dbReference>